<feature type="transmembrane region" description="Helical" evidence="2">
    <location>
        <begin position="92"/>
        <end position="108"/>
    </location>
</feature>
<keyword evidence="2" id="KW-1133">Transmembrane helix</keyword>
<dbReference type="EMBL" id="UOEA01000080">
    <property type="protein sequence ID" value="VAV85008.1"/>
    <property type="molecule type" value="Genomic_DNA"/>
</dbReference>
<dbReference type="InterPro" id="IPR019251">
    <property type="entry name" value="DUF2231_TM"/>
</dbReference>
<accession>A0A3B0RAN0</accession>
<organism evidence="4">
    <name type="scientific">hydrothermal vent metagenome</name>
    <dbReference type="NCBI Taxonomy" id="652676"/>
    <lineage>
        <taxon>unclassified sequences</taxon>
        <taxon>metagenomes</taxon>
        <taxon>ecological metagenomes</taxon>
    </lineage>
</organism>
<reference evidence="4" key="1">
    <citation type="submission" date="2018-06" db="EMBL/GenBank/DDBJ databases">
        <authorList>
            <person name="Zhirakovskaya E."/>
        </authorList>
    </citation>
    <scope>NUCLEOTIDE SEQUENCE</scope>
</reference>
<gene>
    <name evidence="4" type="ORF">MNBD_DELTA01-385</name>
</gene>
<feature type="region of interest" description="Disordered" evidence="1">
    <location>
        <begin position="159"/>
        <end position="194"/>
    </location>
</feature>
<evidence type="ECO:0000256" key="2">
    <source>
        <dbReference type="SAM" id="Phobius"/>
    </source>
</evidence>
<evidence type="ECO:0000256" key="1">
    <source>
        <dbReference type="SAM" id="MobiDB-lite"/>
    </source>
</evidence>
<evidence type="ECO:0000259" key="3">
    <source>
        <dbReference type="Pfam" id="PF09990"/>
    </source>
</evidence>
<feature type="transmembrane region" description="Helical" evidence="2">
    <location>
        <begin position="20"/>
        <end position="41"/>
    </location>
</feature>
<feature type="compositionally biased region" description="Basic and acidic residues" evidence="1">
    <location>
        <begin position="160"/>
        <end position="194"/>
    </location>
</feature>
<dbReference type="Pfam" id="PF09990">
    <property type="entry name" value="DUF2231"/>
    <property type="match status" value="1"/>
</dbReference>
<keyword evidence="2" id="KW-0812">Transmembrane</keyword>
<keyword evidence="2" id="KW-0472">Membrane</keyword>
<dbReference type="AlphaFoldDB" id="A0A3B0RAN0"/>
<feature type="domain" description="DUF2231" evidence="3">
    <location>
        <begin position="16"/>
        <end position="152"/>
    </location>
</feature>
<proteinExistence type="predicted"/>
<evidence type="ECO:0000313" key="4">
    <source>
        <dbReference type="EMBL" id="VAV85008.1"/>
    </source>
</evidence>
<feature type="transmembrane region" description="Helical" evidence="2">
    <location>
        <begin position="53"/>
        <end position="72"/>
    </location>
</feature>
<protein>
    <recommendedName>
        <fullName evidence="3">DUF2231 domain-containing protein</fullName>
    </recommendedName>
</protein>
<feature type="transmembrane region" description="Helical" evidence="2">
    <location>
        <begin position="120"/>
        <end position="137"/>
    </location>
</feature>
<sequence length="194" mass="20535">MEVFAGMLPGITEMANVHPLFVHFPIALLNGFLLMELLGAITDKRSLRSAATWMLYLGTLGAVVTVITGLIAESGVGHGAGVHELMLSHKNHGLIVLAIALILSIWRLAVSARFSTKSRVAHFILAVIMVGTMAVGADKGGLMVYKYGVSVKAVPQMEGADAHDHGGSNGHGEKAETEETDDHHDDEGSTPHGH</sequence>
<name>A0A3B0RAN0_9ZZZZ</name>